<evidence type="ECO:0000313" key="4">
    <source>
        <dbReference type="Proteomes" id="UP001058682"/>
    </source>
</evidence>
<keyword evidence="3" id="KW-0547">Nucleotide-binding</keyword>
<evidence type="ECO:0000313" key="3">
    <source>
        <dbReference type="EMBL" id="UTY32765.1"/>
    </source>
</evidence>
<dbReference type="Gene3D" id="3.40.50.300">
    <property type="entry name" value="P-loop containing nucleotide triphosphate hydrolases"/>
    <property type="match status" value="2"/>
</dbReference>
<dbReference type="GO" id="GO:0004386">
    <property type="term" value="F:helicase activity"/>
    <property type="evidence" value="ECO:0007669"/>
    <property type="project" value="UniProtKB-KW"/>
</dbReference>
<dbReference type="PANTHER" id="PTHR10887:SF495">
    <property type="entry name" value="HELICASE SENATAXIN ISOFORM X1-RELATED"/>
    <property type="match status" value="1"/>
</dbReference>
<keyword evidence="3" id="KW-0067">ATP-binding</keyword>
<keyword evidence="3" id="KW-0347">Helicase</keyword>
<accession>A0AAE9MSC3</accession>
<evidence type="ECO:0000259" key="1">
    <source>
        <dbReference type="Pfam" id="PF13086"/>
    </source>
</evidence>
<dbReference type="InterPro" id="IPR041677">
    <property type="entry name" value="DNA2/NAM7_AAA_11"/>
</dbReference>
<name>A0AAE9MSC3_9SPIR</name>
<reference evidence="3" key="1">
    <citation type="submission" date="2019-04" db="EMBL/GenBank/DDBJ databases">
        <title>Whole genome sequencing of oral phylogroup 2 treponemes.</title>
        <authorList>
            <person name="Chan Y."/>
            <person name="Zeng H.H."/>
            <person name="Yu X.L."/>
            <person name="Leung W.K."/>
            <person name="Watt R.M."/>
        </authorList>
    </citation>
    <scope>NUCLEOTIDE SEQUENCE</scope>
    <source>
        <strain evidence="3">OMZ 835</strain>
    </source>
</reference>
<dbReference type="InterPro" id="IPR027417">
    <property type="entry name" value="P-loop_NTPase"/>
</dbReference>
<dbReference type="Pfam" id="PF13087">
    <property type="entry name" value="AAA_12"/>
    <property type="match status" value="1"/>
</dbReference>
<organism evidence="3 4">
    <name type="scientific">Treponema putidum</name>
    <dbReference type="NCBI Taxonomy" id="221027"/>
    <lineage>
        <taxon>Bacteria</taxon>
        <taxon>Pseudomonadati</taxon>
        <taxon>Spirochaetota</taxon>
        <taxon>Spirochaetia</taxon>
        <taxon>Spirochaetales</taxon>
        <taxon>Treponemataceae</taxon>
        <taxon>Treponema</taxon>
    </lineage>
</organism>
<dbReference type="SUPFAM" id="SSF52540">
    <property type="entry name" value="P-loop containing nucleoside triphosphate hydrolases"/>
    <property type="match status" value="1"/>
</dbReference>
<dbReference type="Pfam" id="PF13086">
    <property type="entry name" value="AAA_11"/>
    <property type="match status" value="1"/>
</dbReference>
<dbReference type="Gene3D" id="3.40.960.10">
    <property type="entry name" value="VSR Endonuclease"/>
    <property type="match status" value="1"/>
</dbReference>
<dbReference type="InterPro" id="IPR045055">
    <property type="entry name" value="DNA2/NAM7-like"/>
</dbReference>
<dbReference type="AlphaFoldDB" id="A0AAE9MSC3"/>
<dbReference type="EMBL" id="CP038804">
    <property type="protein sequence ID" value="UTY32765.1"/>
    <property type="molecule type" value="Genomic_DNA"/>
</dbReference>
<proteinExistence type="predicted"/>
<dbReference type="PANTHER" id="PTHR10887">
    <property type="entry name" value="DNA2/NAM7 HELICASE FAMILY"/>
    <property type="match status" value="1"/>
</dbReference>
<evidence type="ECO:0000259" key="2">
    <source>
        <dbReference type="Pfam" id="PF13087"/>
    </source>
</evidence>
<protein>
    <submittedName>
        <fullName evidence="3">DNA helicase</fullName>
    </submittedName>
</protein>
<feature type="domain" description="DNA2/NAM7 helicase helicase" evidence="1">
    <location>
        <begin position="337"/>
        <end position="650"/>
    </location>
</feature>
<feature type="domain" description="DNA2/NAM7 helicase-like C-terminal" evidence="2">
    <location>
        <begin position="676"/>
        <end position="848"/>
    </location>
</feature>
<dbReference type="CDD" id="cd17934">
    <property type="entry name" value="DEXXQc_Upf1-like"/>
    <property type="match status" value="1"/>
</dbReference>
<keyword evidence="3" id="KW-0378">Hydrolase</keyword>
<dbReference type="InterPro" id="IPR041679">
    <property type="entry name" value="DNA2/NAM7-like_C"/>
</dbReference>
<dbReference type="InterPro" id="IPR047187">
    <property type="entry name" value="SF1_C_Upf1"/>
</dbReference>
<sequence>MDKIARQIFRAAHEGKWLSIEYRNKKFEQISRFWIGIKNILKNKNGILDTLQCSGLHIHDYTLEDNMQLSVERILSANIVDGTYMPINKDLIDDIACNPAKYQYLFYGSANYKILNYLADCNKFESVPSLNNDFCLIENLDDSIIISNPLEYPLSVKQYQEIVDAFNKRLRTKQKKYQEAGQLCLNKLSLYTRKGLYVLAYREVFLDVEKHTLKVSNEISFNKEFYVNADSKDGKIESIRRFFEPCELYLLNDFDKNLQKIEDIIQDKISKEKIDDRPYFLYLKRNAQVNLEKEYDAIFSMYKTGDVSVPIRAFFGELHTVEKNGNDIPITLLNKKINLDQLLSIRNAMNSPVSYTQGPPGTGKTNTIINTIITAFFNNKTVLFSSYNNHPIDTVFQTLSSLQYKRQSGNVDIIPFPVLRLGSNEKVKEALNYIKVLYQKCKNIKVYGETLERNKKDTIKQTKKLSELLKNHQETVELAERKDTLKAMLEKNTSMEMRLVLEGQQLNAIRKRLSEIPKVSDQDALNLLEKDENEFLKYLYYTSAGYIQRLAEPDYDDLRLILKLEKEEELITAFNKYTSVDDNICKLQKIFPIIATTCISAHKLGNGKCCFDCTIIDEASQCNTALSLIPIIRGKTLMLVGDPQQLNPVITLDENINKSLKEKYGVSDDYDYITNSIYKTFLANDSISEEILLHNHYRCNREIIQFNNEKYYNNQLNIVSESTVSESLVFYNVDSTGNNFKNTSEKEAEEIVKYINNNRDKKIGIITPFRNQKEQIEYSLKTAGINSEKYSCGTVHAFQGDEKDVILFSLALTDSTHNKTYEWLKNNRELINVATSRAKDRLVIFSNSSVINRLHRNTEKTKPDDIYELAEYVRNNGSYTITNCTCNSRALGTKPYKTETEEEFLATLNHALSTIFLENKKYCVETEVQPSHIFKKGMIHLDYFYRCSFDFVIYKLGYRNKKEAVLAIELNGREHYNNKKIMEHDKMKKEICKEQGFTLITVENSYARRYNFIKDVLIGYFEQTTDSHK</sequence>
<gene>
    <name evidence="3" type="ORF">E4N74_01145</name>
</gene>
<dbReference type="Proteomes" id="UP001058682">
    <property type="component" value="Chromosome"/>
</dbReference>
<dbReference type="CDD" id="cd18808">
    <property type="entry name" value="SF1_C_Upf1"/>
    <property type="match status" value="1"/>
</dbReference>
<dbReference type="RefSeq" id="WP_255818501.1">
    <property type="nucleotide sequence ID" value="NZ_CP038804.1"/>
</dbReference>